<evidence type="ECO:0000313" key="1">
    <source>
        <dbReference type="EMBL" id="RRT45516.1"/>
    </source>
</evidence>
<accession>A0A426Y1A5</accession>
<dbReference type="Proteomes" id="UP000287651">
    <property type="component" value="Unassembled WGS sequence"/>
</dbReference>
<reference evidence="1 2" key="1">
    <citation type="journal article" date="2014" name="Agronomy (Basel)">
        <title>A Draft Genome Sequence for Ensete ventricosum, the Drought-Tolerant Tree Against Hunger.</title>
        <authorList>
            <person name="Harrison J."/>
            <person name="Moore K.A."/>
            <person name="Paszkiewicz K."/>
            <person name="Jones T."/>
            <person name="Grant M."/>
            <person name="Ambacheew D."/>
            <person name="Muzemil S."/>
            <person name="Studholme D.J."/>
        </authorList>
    </citation>
    <scope>NUCLEOTIDE SEQUENCE [LARGE SCALE GENOMIC DNA]</scope>
</reference>
<dbReference type="AlphaFoldDB" id="A0A426Y1A5"/>
<comment type="caution">
    <text evidence="1">The sequence shown here is derived from an EMBL/GenBank/DDBJ whole genome shotgun (WGS) entry which is preliminary data.</text>
</comment>
<organism evidence="1 2">
    <name type="scientific">Ensete ventricosum</name>
    <name type="common">Abyssinian banana</name>
    <name type="synonym">Musa ensete</name>
    <dbReference type="NCBI Taxonomy" id="4639"/>
    <lineage>
        <taxon>Eukaryota</taxon>
        <taxon>Viridiplantae</taxon>
        <taxon>Streptophyta</taxon>
        <taxon>Embryophyta</taxon>
        <taxon>Tracheophyta</taxon>
        <taxon>Spermatophyta</taxon>
        <taxon>Magnoliopsida</taxon>
        <taxon>Liliopsida</taxon>
        <taxon>Zingiberales</taxon>
        <taxon>Musaceae</taxon>
        <taxon>Ensete</taxon>
    </lineage>
</organism>
<dbReference type="EMBL" id="AMZH03015783">
    <property type="protein sequence ID" value="RRT45516.1"/>
    <property type="molecule type" value="Genomic_DNA"/>
</dbReference>
<evidence type="ECO:0000313" key="2">
    <source>
        <dbReference type="Proteomes" id="UP000287651"/>
    </source>
</evidence>
<gene>
    <name evidence="1" type="ORF">B296_00055081</name>
</gene>
<protein>
    <submittedName>
        <fullName evidence="1">Uncharacterized protein</fullName>
    </submittedName>
</protein>
<proteinExistence type="predicted"/>
<name>A0A426Y1A5_ENSVE</name>
<sequence length="77" mass="8647">MRTSKQQGVVIVALGQEHFVKHLEGVRQADPVALKVRWGETTYWVKADASDFGGNPSLLEEGDVEERVERKKAKVKL</sequence>